<keyword evidence="10" id="KW-1185">Reference proteome</keyword>
<evidence type="ECO:0000256" key="2">
    <source>
        <dbReference type="ARBA" id="ARBA00006275"/>
    </source>
</evidence>
<evidence type="ECO:0000256" key="1">
    <source>
        <dbReference type="ARBA" id="ARBA00004442"/>
    </source>
</evidence>
<keyword evidence="5" id="KW-0998">Cell outer membrane</keyword>
<sequence length="500" mass="56236">MVIMKKIKLITTFLLGLMVINSCSEEDLGLVNPNTLSPDTFFSTEEQVQSAVNAAYANLQTNALYGRLIFYMLDNMSQENAGNGQQEADKRTYAEYTYNSTNQFIADYWDSCYRGINKANFVINNQDRINELSEAILSETQKNKFIGEARFLRAHYYWLLVTRFGDIPLRVDGSSPEGLPRSPREQVIDLIIDDLRFASSNLLPKSEEQKGRANRGAAQAFLGKVLLYEGEYSNALTSFRAMSGYGLETEYFDNFREETEHGIESVWEVEYNINLGTGNKWDSAVIGQGANHANFRGQDYGVLNWFNVYPSDDLRAEFEAGDNRFQGSFYVVGDTYNNGANTLVESDFAENGGNIRPAAWRKYQNYYKQTSENEESGINIKIIRYSDVLLMMAECENEVGTQSAAVGLINQVRARAGLAGLSTSLSKDQVFQAIIHERKVELAGEQVRFDDLLRWNLAGSVLPGLSENRFDPSKHILWPIPDNEISTNANIGPGDQNPGY</sequence>
<evidence type="ECO:0000256" key="5">
    <source>
        <dbReference type="ARBA" id="ARBA00023237"/>
    </source>
</evidence>
<dbReference type="InterPro" id="IPR033985">
    <property type="entry name" value="SusD-like_N"/>
</dbReference>
<evidence type="ECO:0000256" key="3">
    <source>
        <dbReference type="ARBA" id="ARBA00022729"/>
    </source>
</evidence>
<dbReference type="CDD" id="cd08977">
    <property type="entry name" value="SusD"/>
    <property type="match status" value="1"/>
</dbReference>
<keyword evidence="3 6" id="KW-0732">Signal</keyword>
<proteinExistence type="inferred from homology"/>
<dbReference type="EMBL" id="BAAAGE010000001">
    <property type="protein sequence ID" value="GAA0717484.1"/>
    <property type="molecule type" value="Genomic_DNA"/>
</dbReference>
<dbReference type="SUPFAM" id="SSF48452">
    <property type="entry name" value="TPR-like"/>
    <property type="match status" value="1"/>
</dbReference>
<keyword evidence="4" id="KW-0472">Membrane</keyword>
<reference evidence="10" key="1">
    <citation type="journal article" date="2019" name="Int. J. Syst. Evol. Microbiol.">
        <title>The Global Catalogue of Microorganisms (GCM) 10K type strain sequencing project: providing services to taxonomists for standard genome sequencing and annotation.</title>
        <authorList>
            <consortium name="The Broad Institute Genomics Platform"/>
            <consortium name="The Broad Institute Genome Sequencing Center for Infectious Disease"/>
            <person name="Wu L."/>
            <person name="Ma J."/>
        </authorList>
    </citation>
    <scope>NUCLEOTIDE SEQUENCE [LARGE SCALE GENOMIC DNA]</scope>
    <source>
        <strain evidence="10">JCM 15974</strain>
    </source>
</reference>
<accession>A0ABP3TX83</accession>
<evidence type="ECO:0000259" key="8">
    <source>
        <dbReference type="Pfam" id="PF14322"/>
    </source>
</evidence>
<feature type="chain" id="PRO_5046690761" evidence="6">
    <location>
        <begin position="25"/>
        <end position="500"/>
    </location>
</feature>
<gene>
    <name evidence="9" type="ORF">GCM10009430_14470</name>
</gene>
<evidence type="ECO:0000259" key="7">
    <source>
        <dbReference type="Pfam" id="PF07980"/>
    </source>
</evidence>
<organism evidence="9 10">
    <name type="scientific">Aquimarina litoralis</name>
    <dbReference type="NCBI Taxonomy" id="584605"/>
    <lineage>
        <taxon>Bacteria</taxon>
        <taxon>Pseudomonadati</taxon>
        <taxon>Bacteroidota</taxon>
        <taxon>Flavobacteriia</taxon>
        <taxon>Flavobacteriales</taxon>
        <taxon>Flavobacteriaceae</taxon>
        <taxon>Aquimarina</taxon>
    </lineage>
</organism>
<evidence type="ECO:0000256" key="6">
    <source>
        <dbReference type="SAM" id="SignalP"/>
    </source>
</evidence>
<dbReference type="Gene3D" id="1.25.40.390">
    <property type="match status" value="1"/>
</dbReference>
<dbReference type="InterPro" id="IPR011990">
    <property type="entry name" value="TPR-like_helical_dom_sf"/>
</dbReference>
<dbReference type="InterPro" id="IPR012944">
    <property type="entry name" value="SusD_RagB_dom"/>
</dbReference>
<evidence type="ECO:0000313" key="9">
    <source>
        <dbReference type="EMBL" id="GAA0717484.1"/>
    </source>
</evidence>
<feature type="domain" description="RagB/SusD" evidence="7">
    <location>
        <begin position="264"/>
        <end position="458"/>
    </location>
</feature>
<evidence type="ECO:0000256" key="4">
    <source>
        <dbReference type="ARBA" id="ARBA00023136"/>
    </source>
</evidence>
<protein>
    <submittedName>
        <fullName evidence="9">RagB/SusD family nutrient uptake outer membrane protein</fullName>
    </submittedName>
</protein>
<name>A0ABP3TX83_9FLAO</name>
<comment type="subcellular location">
    <subcellularLocation>
        <location evidence="1">Cell outer membrane</location>
    </subcellularLocation>
</comment>
<comment type="caution">
    <text evidence="9">The sequence shown here is derived from an EMBL/GenBank/DDBJ whole genome shotgun (WGS) entry which is preliminary data.</text>
</comment>
<dbReference type="Pfam" id="PF07980">
    <property type="entry name" value="SusD_RagB"/>
    <property type="match status" value="1"/>
</dbReference>
<dbReference type="Proteomes" id="UP001501758">
    <property type="component" value="Unassembled WGS sequence"/>
</dbReference>
<dbReference type="Pfam" id="PF14322">
    <property type="entry name" value="SusD-like_3"/>
    <property type="match status" value="1"/>
</dbReference>
<feature type="domain" description="SusD-like N-terminal" evidence="8">
    <location>
        <begin position="39"/>
        <end position="227"/>
    </location>
</feature>
<evidence type="ECO:0000313" key="10">
    <source>
        <dbReference type="Proteomes" id="UP001501758"/>
    </source>
</evidence>
<comment type="similarity">
    <text evidence="2">Belongs to the SusD family.</text>
</comment>
<feature type="signal peptide" evidence="6">
    <location>
        <begin position="1"/>
        <end position="24"/>
    </location>
</feature>